<proteinExistence type="predicted"/>
<dbReference type="EMBL" id="JAESIY010000011">
    <property type="protein sequence ID" value="MBL3658238.1"/>
    <property type="molecule type" value="Genomic_DNA"/>
</dbReference>
<comment type="caution">
    <text evidence="1">The sequence shown here is derived from an EMBL/GenBank/DDBJ whole genome shotgun (WGS) entry which is preliminary data.</text>
</comment>
<name>A0A937K0C8_9BACT</name>
<dbReference type="Proteomes" id="UP000659388">
    <property type="component" value="Unassembled WGS sequence"/>
</dbReference>
<dbReference type="RefSeq" id="WP_202246031.1">
    <property type="nucleotide sequence ID" value="NZ_JAESIY010000011.1"/>
</dbReference>
<protein>
    <submittedName>
        <fullName evidence="1">Uncharacterized protein</fullName>
    </submittedName>
</protein>
<organism evidence="1 2">
    <name type="scientific">Fulvivirga sediminis</name>
    <dbReference type="NCBI Taxonomy" id="2803949"/>
    <lineage>
        <taxon>Bacteria</taxon>
        <taxon>Pseudomonadati</taxon>
        <taxon>Bacteroidota</taxon>
        <taxon>Cytophagia</taxon>
        <taxon>Cytophagales</taxon>
        <taxon>Fulvivirgaceae</taxon>
        <taxon>Fulvivirga</taxon>
    </lineage>
</organism>
<evidence type="ECO:0000313" key="2">
    <source>
        <dbReference type="Proteomes" id="UP000659388"/>
    </source>
</evidence>
<evidence type="ECO:0000313" key="1">
    <source>
        <dbReference type="EMBL" id="MBL3658238.1"/>
    </source>
</evidence>
<dbReference type="AlphaFoldDB" id="A0A937K0C8"/>
<gene>
    <name evidence="1" type="ORF">JL102_18950</name>
</gene>
<reference evidence="1" key="1">
    <citation type="submission" date="2021-01" db="EMBL/GenBank/DDBJ databases">
        <title>Fulvivirga kasyanovii gen. nov., sp nov., a novel member of the phylum Bacteroidetes isolated from seawater in a mussel farm.</title>
        <authorList>
            <person name="Zhao L.-H."/>
            <person name="Wang Z.-J."/>
        </authorList>
    </citation>
    <scope>NUCLEOTIDE SEQUENCE</scope>
    <source>
        <strain evidence="1">2943</strain>
    </source>
</reference>
<keyword evidence="2" id="KW-1185">Reference proteome</keyword>
<sequence length="129" mass="14748">MKAFVWVLGICLASLAVLYGFKEEIRLWLLPNTIILNKRGPVDAKGLRIDWASEAAKDTITIFLEGMETHERYEAKGRNVFLLYYDEKLVGEFEQFKMSANTPHTYIFSITAREDSLFTGLKILGPDIN</sequence>
<accession>A0A937K0C8</accession>